<keyword evidence="2" id="KW-1185">Reference proteome</keyword>
<proteinExistence type="predicted"/>
<sequence length="240" mass="26966">MPIAISVAQLVASTSYQWPSSDFSPIKCATTCQGRSPRSHEDLKLDLQRSTSKNKELVIKRDNLLTERGTLRNTMLKLENDNKFLVDEVVNEHVLNFETTLAQCNLVFHVPINDPHLNVEMIVVNGELMPMHVPPPSTPVVQDVEQPPIIEVIEETDGVNAQIGELMPMHVPPPSTPIVQAAEQPPIVEVIEETDGVNAQINKVRVMKAFLTERWTLGVHLEHSLGHVKVRVRKMFLTER</sequence>
<dbReference type="Proteomes" id="UP001374535">
    <property type="component" value="Chromosome 6"/>
</dbReference>
<dbReference type="EMBL" id="CP144695">
    <property type="protein sequence ID" value="WVZ07137.1"/>
    <property type="molecule type" value="Genomic_DNA"/>
</dbReference>
<organism evidence="1 2">
    <name type="scientific">Vigna mungo</name>
    <name type="common">Black gram</name>
    <name type="synonym">Phaseolus mungo</name>
    <dbReference type="NCBI Taxonomy" id="3915"/>
    <lineage>
        <taxon>Eukaryota</taxon>
        <taxon>Viridiplantae</taxon>
        <taxon>Streptophyta</taxon>
        <taxon>Embryophyta</taxon>
        <taxon>Tracheophyta</taxon>
        <taxon>Spermatophyta</taxon>
        <taxon>Magnoliopsida</taxon>
        <taxon>eudicotyledons</taxon>
        <taxon>Gunneridae</taxon>
        <taxon>Pentapetalae</taxon>
        <taxon>rosids</taxon>
        <taxon>fabids</taxon>
        <taxon>Fabales</taxon>
        <taxon>Fabaceae</taxon>
        <taxon>Papilionoideae</taxon>
        <taxon>50 kb inversion clade</taxon>
        <taxon>NPAAA clade</taxon>
        <taxon>indigoferoid/millettioid clade</taxon>
        <taxon>Phaseoleae</taxon>
        <taxon>Vigna</taxon>
    </lineage>
</organism>
<protein>
    <submittedName>
        <fullName evidence="1">Uncharacterized protein</fullName>
    </submittedName>
</protein>
<dbReference type="AlphaFoldDB" id="A0AAQ3NCG5"/>
<name>A0AAQ3NCG5_VIGMU</name>
<reference evidence="1 2" key="1">
    <citation type="journal article" date="2023" name="Life. Sci Alliance">
        <title>Evolutionary insights into 3D genome organization and epigenetic landscape of Vigna mungo.</title>
        <authorList>
            <person name="Junaid A."/>
            <person name="Singh B."/>
            <person name="Bhatia S."/>
        </authorList>
    </citation>
    <scope>NUCLEOTIDE SEQUENCE [LARGE SCALE GENOMIC DNA]</scope>
    <source>
        <strain evidence="1">Urdbean</strain>
    </source>
</reference>
<accession>A0AAQ3NCG5</accession>
<evidence type="ECO:0000313" key="2">
    <source>
        <dbReference type="Proteomes" id="UP001374535"/>
    </source>
</evidence>
<gene>
    <name evidence="1" type="ORF">V8G54_020483</name>
</gene>
<evidence type="ECO:0000313" key="1">
    <source>
        <dbReference type="EMBL" id="WVZ07137.1"/>
    </source>
</evidence>